<dbReference type="Pfam" id="PF14602">
    <property type="entry name" value="Hexapep_2"/>
    <property type="match status" value="1"/>
</dbReference>
<evidence type="ECO:0000313" key="6">
    <source>
        <dbReference type="Proteomes" id="UP000030361"/>
    </source>
</evidence>
<evidence type="ECO:0000259" key="4">
    <source>
        <dbReference type="SMART" id="SM01266"/>
    </source>
</evidence>
<dbReference type="Gene3D" id="2.160.10.10">
    <property type="entry name" value="Hexapeptide repeat proteins"/>
    <property type="match status" value="1"/>
</dbReference>
<keyword evidence="6" id="KW-1185">Reference proteome</keyword>
<gene>
    <name evidence="5" type="ORF">PL11_004935</name>
</gene>
<dbReference type="GO" id="GO:0008374">
    <property type="term" value="F:O-acyltransferase activity"/>
    <property type="evidence" value="ECO:0007669"/>
    <property type="project" value="TreeGrafter"/>
</dbReference>
<proteinExistence type="inferred from homology"/>
<dbReference type="CDD" id="cd03357">
    <property type="entry name" value="LbH_MAT_GAT"/>
    <property type="match status" value="1"/>
</dbReference>
<feature type="domain" description="Maltose/galactoside acetyltransferase" evidence="4">
    <location>
        <begin position="6"/>
        <end position="60"/>
    </location>
</feature>
<dbReference type="InterPro" id="IPR024688">
    <property type="entry name" value="Mac_dom"/>
</dbReference>
<dbReference type="Pfam" id="PF12464">
    <property type="entry name" value="Mac"/>
    <property type="match status" value="1"/>
</dbReference>
<protein>
    <submittedName>
        <fullName evidence="5">Acetyltransferase</fullName>
    </submittedName>
</protein>
<name>A0A1S6QI85_9LACO</name>
<dbReference type="GO" id="GO:0016407">
    <property type="term" value="F:acetyltransferase activity"/>
    <property type="evidence" value="ECO:0007669"/>
    <property type="project" value="InterPro"/>
</dbReference>
<feature type="compositionally biased region" description="Basic and acidic residues" evidence="3">
    <location>
        <begin position="1"/>
        <end position="11"/>
    </location>
</feature>
<dbReference type="InterPro" id="IPR011004">
    <property type="entry name" value="Trimer_LpxA-like_sf"/>
</dbReference>
<evidence type="ECO:0000256" key="3">
    <source>
        <dbReference type="SAM" id="MobiDB-lite"/>
    </source>
</evidence>
<dbReference type="SUPFAM" id="SSF51161">
    <property type="entry name" value="Trimeric LpxA-like enzymes"/>
    <property type="match status" value="1"/>
</dbReference>
<dbReference type="InterPro" id="IPR051159">
    <property type="entry name" value="Hexapeptide_acetyltransf"/>
</dbReference>
<dbReference type="eggNOG" id="COG0110">
    <property type="taxonomic scope" value="Bacteria"/>
</dbReference>
<dbReference type="InterPro" id="IPR001451">
    <property type="entry name" value="Hexapep"/>
</dbReference>
<dbReference type="OrthoDB" id="9812571at2"/>
<dbReference type="GO" id="GO:0005829">
    <property type="term" value="C:cytosol"/>
    <property type="evidence" value="ECO:0007669"/>
    <property type="project" value="TreeGrafter"/>
</dbReference>
<dbReference type="PANTHER" id="PTHR23416:SF23">
    <property type="entry name" value="ACETYLTRANSFERASE C18B11.09C-RELATED"/>
    <property type="match status" value="1"/>
</dbReference>
<dbReference type="EMBL" id="CP018906">
    <property type="protein sequence ID" value="AQW21317.1"/>
    <property type="molecule type" value="Genomic_DNA"/>
</dbReference>
<dbReference type="KEGG" id="lcu:PL11_004935"/>
<dbReference type="PANTHER" id="PTHR23416">
    <property type="entry name" value="SIALIC ACID SYNTHASE-RELATED"/>
    <property type="match status" value="1"/>
</dbReference>
<keyword evidence="2 5" id="KW-0808">Transferase</keyword>
<reference evidence="5 6" key="1">
    <citation type="journal article" date="2015" name="Genome Announc.">
        <title>Genome Sequence of Lactobacillus curieae CCTCC M 2011381T, a Novel Producer of Gamma-aminobutyric Acid.</title>
        <authorList>
            <person name="Wang Y."/>
            <person name="Wang Y."/>
            <person name="Lang C."/>
            <person name="Wei D."/>
            <person name="Xu P."/>
            <person name="Xie J."/>
        </authorList>
    </citation>
    <scope>NUCLEOTIDE SEQUENCE [LARGE SCALE GENOMIC DNA]</scope>
    <source>
        <strain evidence="5 6">CCTCC M 2011381</strain>
    </source>
</reference>
<dbReference type="AlphaFoldDB" id="A0A1S6QI85"/>
<organism evidence="5 6">
    <name type="scientific">Lentilactobacillus curieae</name>
    <dbReference type="NCBI Taxonomy" id="1138822"/>
    <lineage>
        <taxon>Bacteria</taxon>
        <taxon>Bacillati</taxon>
        <taxon>Bacillota</taxon>
        <taxon>Bacilli</taxon>
        <taxon>Lactobacillales</taxon>
        <taxon>Lactobacillaceae</taxon>
        <taxon>Lentilactobacillus</taxon>
    </lineage>
</organism>
<dbReference type="SMART" id="SM01266">
    <property type="entry name" value="Mac"/>
    <property type="match status" value="1"/>
</dbReference>
<accession>A0A1S6QI85</accession>
<dbReference type="Proteomes" id="UP000030361">
    <property type="component" value="Chromosome"/>
</dbReference>
<dbReference type="RefSeq" id="WP_035167769.1">
    <property type="nucleotide sequence ID" value="NZ_CP018906.1"/>
</dbReference>
<dbReference type="Pfam" id="PF00132">
    <property type="entry name" value="Hexapep"/>
    <property type="match status" value="1"/>
</dbReference>
<evidence type="ECO:0000256" key="2">
    <source>
        <dbReference type="ARBA" id="ARBA00022679"/>
    </source>
</evidence>
<feature type="region of interest" description="Disordered" evidence="3">
    <location>
        <begin position="1"/>
        <end position="21"/>
    </location>
</feature>
<comment type="similarity">
    <text evidence="1">Belongs to the transferase hexapeptide repeat family.</text>
</comment>
<evidence type="ECO:0000256" key="1">
    <source>
        <dbReference type="ARBA" id="ARBA00007274"/>
    </source>
</evidence>
<sequence length="185" mass="20321">MSRTEKEKMLNNERYLNTDPELASDRKKNRKLVNQFNEVAKENPEASAAIIKQIFANTGEQIDIQPDFRCDYGYTVSVGENFFANYGCVFIDVGKITIGDNCMFGPGTHIYSVNHPLDPVERNQNYEFPKPVTIGDNVWIGGDAVIVPGVTIGNNVTIAAGAVVTKSFGDNVVIGGNPARVIKHI</sequence>
<dbReference type="FunFam" id="2.160.10.10:FF:000008">
    <property type="entry name" value="Maltose O-acetyltransferase"/>
    <property type="match status" value="1"/>
</dbReference>
<evidence type="ECO:0000313" key="5">
    <source>
        <dbReference type="EMBL" id="AQW21317.1"/>
    </source>
</evidence>